<dbReference type="Pfam" id="PF00291">
    <property type="entry name" value="PALP"/>
    <property type="match status" value="1"/>
</dbReference>
<evidence type="ECO:0000313" key="6">
    <source>
        <dbReference type="Proteomes" id="UP000789752"/>
    </source>
</evidence>
<dbReference type="PANTHER" id="PTHR48078">
    <property type="entry name" value="THREONINE DEHYDRATASE, MITOCHONDRIAL-RELATED"/>
    <property type="match status" value="1"/>
</dbReference>
<dbReference type="GO" id="GO:0016829">
    <property type="term" value="F:lyase activity"/>
    <property type="evidence" value="ECO:0007669"/>
    <property type="project" value="UniProtKB-KW"/>
</dbReference>
<dbReference type="EMBL" id="CAJQYY010000002">
    <property type="protein sequence ID" value="CAG4887758.1"/>
    <property type="molecule type" value="Genomic_DNA"/>
</dbReference>
<evidence type="ECO:0000256" key="3">
    <source>
        <dbReference type="ARBA" id="ARBA00023239"/>
    </source>
</evidence>
<reference evidence="5 6" key="1">
    <citation type="submission" date="2021-04" db="EMBL/GenBank/DDBJ databases">
        <authorList>
            <person name="Vanwijnsberghe S."/>
        </authorList>
    </citation>
    <scope>NUCLEOTIDE SEQUENCE [LARGE SCALE GENOMIC DNA]</scope>
    <source>
        <strain evidence="5 6">LMG 32171</strain>
    </source>
</reference>
<proteinExistence type="predicted"/>
<evidence type="ECO:0000259" key="4">
    <source>
        <dbReference type="Pfam" id="PF00291"/>
    </source>
</evidence>
<name>A0ABM8TY70_9BURK</name>
<dbReference type="InterPro" id="IPR001926">
    <property type="entry name" value="TrpB-like_PALP"/>
</dbReference>
<dbReference type="SUPFAM" id="SSF53686">
    <property type="entry name" value="Tryptophan synthase beta subunit-like PLP-dependent enzymes"/>
    <property type="match status" value="1"/>
</dbReference>
<comment type="cofactor">
    <cofactor evidence="1">
        <name>pyridoxal 5'-phosphate</name>
        <dbReference type="ChEBI" id="CHEBI:597326"/>
    </cofactor>
</comment>
<dbReference type="EC" id="4.2.1.-" evidence="5"/>
<keyword evidence="3 5" id="KW-0456">Lyase</keyword>
<dbReference type="Gene3D" id="3.40.50.1100">
    <property type="match status" value="2"/>
</dbReference>
<evidence type="ECO:0000256" key="2">
    <source>
        <dbReference type="ARBA" id="ARBA00022898"/>
    </source>
</evidence>
<keyword evidence="2" id="KW-0663">Pyridoxal phosphate</keyword>
<feature type="domain" description="Tryptophan synthase beta chain-like PALP" evidence="4">
    <location>
        <begin position="32"/>
        <end position="322"/>
    </location>
</feature>
<dbReference type="Proteomes" id="UP000789752">
    <property type="component" value="Unassembled WGS sequence"/>
</dbReference>
<dbReference type="InterPro" id="IPR036052">
    <property type="entry name" value="TrpB-like_PALP_sf"/>
</dbReference>
<dbReference type="InterPro" id="IPR050147">
    <property type="entry name" value="Ser/Thr_Dehydratase"/>
</dbReference>
<evidence type="ECO:0000256" key="1">
    <source>
        <dbReference type="ARBA" id="ARBA00001933"/>
    </source>
</evidence>
<evidence type="ECO:0000313" key="5">
    <source>
        <dbReference type="EMBL" id="CAG4887758.1"/>
    </source>
</evidence>
<accession>A0ABM8TY70</accession>
<gene>
    <name evidence="5" type="primary">psdht_1</name>
    <name evidence="5" type="ORF">R54767_00403</name>
</gene>
<sequence>MSTATPQHTDHTIDGEPIPTLDDIAAQHFALTPWIVRTPVFERRDFPSLENTTLNFKFELLQSGGTFKTRGAFTNLLALDNAQRSAGVTCVSGPGSNHAVAVACAARRLGISAKVVMFHSANPAHIALCRHYHAEIVMAGGPADAFDAVRRIETEEGRYFVHPFNGYRTVLGAATLGYEWAAQTPDLDAVVLPVGGGGLAAGVSTALRLANPRVRVYGVEPEGACAMSRSFAANHTVKLHHEHSIADSLIAPHTEEYSYELCRRHIERIVTVTDDALRLAMLTLFNQLKIAVEPACAAPVAALLGPLRETLQGRRVGVLLSGTNTDPAAFTAHIDSARALMQRTPHVSL</sequence>
<organism evidence="5 6">
    <name type="scientific">Paraburkholderia gardini</name>
    <dbReference type="NCBI Taxonomy" id="2823469"/>
    <lineage>
        <taxon>Bacteria</taxon>
        <taxon>Pseudomonadati</taxon>
        <taxon>Pseudomonadota</taxon>
        <taxon>Betaproteobacteria</taxon>
        <taxon>Burkholderiales</taxon>
        <taxon>Burkholderiaceae</taxon>
        <taxon>Paraburkholderia</taxon>
    </lineage>
</organism>
<comment type="caution">
    <text evidence="5">The sequence shown here is derived from an EMBL/GenBank/DDBJ whole genome shotgun (WGS) entry which is preliminary data.</text>
</comment>
<dbReference type="PANTHER" id="PTHR48078:SF6">
    <property type="entry name" value="L-THREONINE DEHYDRATASE CATABOLIC TDCB"/>
    <property type="match status" value="1"/>
</dbReference>
<keyword evidence="6" id="KW-1185">Reference proteome</keyword>
<dbReference type="RefSeq" id="WP_228974360.1">
    <property type="nucleotide sequence ID" value="NZ_CAJQYY010000002.1"/>
</dbReference>
<protein>
    <submittedName>
        <fullName evidence="5">Phenylserine dehydratase</fullName>
        <ecNumber evidence="5">4.2.1.-</ecNumber>
    </submittedName>
</protein>